<proteinExistence type="predicted"/>
<keyword evidence="3" id="KW-1185">Reference proteome</keyword>
<comment type="caution">
    <text evidence="2">The sequence shown here is derived from an EMBL/GenBank/DDBJ whole genome shotgun (WGS) entry which is preliminary data.</text>
</comment>
<evidence type="ECO:0000256" key="1">
    <source>
        <dbReference type="SAM" id="Phobius"/>
    </source>
</evidence>
<name>A0A9Q0WT50_9ROSI</name>
<keyword evidence="1" id="KW-0472">Membrane</keyword>
<reference evidence="2" key="2">
    <citation type="journal article" date="2023" name="Int. J. Mol. Sci.">
        <title>De Novo Assembly and Annotation of 11 Diverse Shrub Willow (Salix) Genomes Reveals Novel Gene Organization in Sex-Linked Regions.</title>
        <authorList>
            <person name="Hyden B."/>
            <person name="Feng K."/>
            <person name="Yates T.B."/>
            <person name="Jawdy S."/>
            <person name="Cereghino C."/>
            <person name="Smart L.B."/>
            <person name="Muchero W."/>
        </authorList>
    </citation>
    <scope>NUCLEOTIDE SEQUENCE</scope>
    <source>
        <tissue evidence="2">Shoot tip</tissue>
    </source>
</reference>
<keyword evidence="1" id="KW-1133">Transmembrane helix</keyword>
<dbReference type="Proteomes" id="UP001151752">
    <property type="component" value="Chromosome 10"/>
</dbReference>
<keyword evidence="1" id="KW-0812">Transmembrane</keyword>
<feature type="transmembrane region" description="Helical" evidence="1">
    <location>
        <begin position="27"/>
        <end position="53"/>
    </location>
</feature>
<evidence type="ECO:0000313" key="2">
    <source>
        <dbReference type="EMBL" id="KAJ6772041.1"/>
    </source>
</evidence>
<evidence type="ECO:0008006" key="4">
    <source>
        <dbReference type="Google" id="ProtNLM"/>
    </source>
</evidence>
<protein>
    <recommendedName>
        <fullName evidence="4">Amino acid transporter transmembrane domain-containing protein</fullName>
    </recommendedName>
</protein>
<dbReference type="AlphaFoldDB" id="A0A9Q0WT50"/>
<accession>A0A9Q0WT50</accession>
<sequence length="80" mass="8584">MVSTSPSKEDRSTGKWTEGDPARRAKWWYSTFHAVTAMIGAGVLSLPICHGLLGLGARDNGLSAILVHDLEHDVANDPTP</sequence>
<dbReference type="EMBL" id="JAPFFM010000002">
    <property type="protein sequence ID" value="KAJ6772041.1"/>
    <property type="molecule type" value="Genomic_DNA"/>
</dbReference>
<reference evidence="2" key="1">
    <citation type="submission" date="2022-11" db="EMBL/GenBank/DDBJ databases">
        <authorList>
            <person name="Hyden B.L."/>
            <person name="Feng K."/>
            <person name="Yates T."/>
            <person name="Jawdy S."/>
            <person name="Smart L.B."/>
            <person name="Muchero W."/>
        </authorList>
    </citation>
    <scope>NUCLEOTIDE SEQUENCE</scope>
    <source>
        <tissue evidence="2">Shoot tip</tissue>
    </source>
</reference>
<organism evidence="2 3">
    <name type="scientific">Salix koriyanagi</name>
    <dbReference type="NCBI Taxonomy" id="2511006"/>
    <lineage>
        <taxon>Eukaryota</taxon>
        <taxon>Viridiplantae</taxon>
        <taxon>Streptophyta</taxon>
        <taxon>Embryophyta</taxon>
        <taxon>Tracheophyta</taxon>
        <taxon>Spermatophyta</taxon>
        <taxon>Magnoliopsida</taxon>
        <taxon>eudicotyledons</taxon>
        <taxon>Gunneridae</taxon>
        <taxon>Pentapetalae</taxon>
        <taxon>rosids</taxon>
        <taxon>fabids</taxon>
        <taxon>Malpighiales</taxon>
        <taxon>Salicaceae</taxon>
        <taxon>Saliceae</taxon>
        <taxon>Salix</taxon>
    </lineage>
</organism>
<gene>
    <name evidence="2" type="ORF">OIU74_018308</name>
</gene>
<evidence type="ECO:0000313" key="3">
    <source>
        <dbReference type="Proteomes" id="UP001151752"/>
    </source>
</evidence>